<gene>
    <name evidence="2" type="ordered locus">ESA_01280</name>
</gene>
<evidence type="ECO:0000313" key="3">
    <source>
        <dbReference type="Proteomes" id="UP000000260"/>
    </source>
</evidence>
<keyword evidence="3" id="KW-1185">Reference proteome</keyword>
<keyword evidence="1" id="KW-0472">Membrane</keyword>
<organism evidence="2 3">
    <name type="scientific">Cronobacter sakazakii (strain ATCC BAA-894)</name>
    <name type="common">Enterobacter sakazakii</name>
    <dbReference type="NCBI Taxonomy" id="290339"/>
    <lineage>
        <taxon>Bacteria</taxon>
        <taxon>Pseudomonadati</taxon>
        <taxon>Pseudomonadota</taxon>
        <taxon>Gammaproteobacteria</taxon>
        <taxon>Enterobacterales</taxon>
        <taxon>Enterobacteriaceae</taxon>
        <taxon>Cronobacter</taxon>
    </lineage>
</organism>
<dbReference type="Proteomes" id="UP000000260">
    <property type="component" value="Chromosome"/>
</dbReference>
<sequence>MTLLLDNLSYYGHDVKEELNQRTYTMRKTTMILVIVAVVVWGADYMGWL</sequence>
<evidence type="ECO:0000256" key="1">
    <source>
        <dbReference type="SAM" id="Phobius"/>
    </source>
</evidence>
<name>A7MJJ2_CROS8</name>
<reference evidence="2 3" key="1">
    <citation type="journal article" date="2010" name="PLoS ONE">
        <title>Genome sequence of Cronobacter sakazakii BAA-894 and comparative genomic hybridization analysis with other Cronobacter species.</title>
        <authorList>
            <person name="Kucerova E."/>
            <person name="Clifton S.W."/>
            <person name="Xia X.Q."/>
            <person name="Long F."/>
            <person name="Porwollik S."/>
            <person name="Fulton L."/>
            <person name="Fronick C."/>
            <person name="Minx P."/>
            <person name="Kyung K."/>
            <person name="Warren W."/>
            <person name="Fulton R."/>
            <person name="Feng D."/>
            <person name="Wollam A."/>
            <person name="Shah N."/>
            <person name="Bhonagiri V."/>
            <person name="Nash W.E."/>
            <person name="Hallsworth-Pepin K."/>
            <person name="Wilson R.K."/>
            <person name="McClelland M."/>
            <person name="Forsythe S.J."/>
        </authorList>
    </citation>
    <scope>NUCLEOTIDE SEQUENCE [LARGE SCALE GENOMIC DNA]</scope>
    <source>
        <strain evidence="2 3">ATCC BAA-894</strain>
    </source>
</reference>
<proteinExistence type="predicted"/>
<keyword evidence="1" id="KW-0812">Transmembrane</keyword>
<dbReference type="HOGENOM" id="CLU_3134693_0_0_6"/>
<keyword evidence="1" id="KW-1133">Transmembrane helix</keyword>
<protein>
    <submittedName>
        <fullName evidence="2">Uncharacterized protein</fullName>
    </submittedName>
</protein>
<dbReference type="EMBL" id="CP000783">
    <property type="protein sequence ID" value="ABU76542.1"/>
    <property type="molecule type" value="Genomic_DNA"/>
</dbReference>
<evidence type="ECO:0000313" key="2">
    <source>
        <dbReference type="EMBL" id="ABU76542.1"/>
    </source>
</evidence>
<dbReference type="KEGG" id="esa:ESA_01280"/>
<feature type="transmembrane region" description="Helical" evidence="1">
    <location>
        <begin position="30"/>
        <end position="48"/>
    </location>
</feature>
<dbReference type="AlphaFoldDB" id="A7MJJ2"/>
<accession>A7MJJ2</accession>